<dbReference type="InterPro" id="IPR043128">
    <property type="entry name" value="Rev_trsase/Diguanyl_cyclase"/>
</dbReference>
<dbReference type="SUPFAM" id="SSF141868">
    <property type="entry name" value="EAL domain-like"/>
    <property type="match status" value="1"/>
</dbReference>
<dbReference type="eggNOG" id="COG5001">
    <property type="taxonomic scope" value="Bacteria"/>
</dbReference>
<dbReference type="HOGENOM" id="CLU_000445_70_50_9"/>
<dbReference type="CDD" id="cd01949">
    <property type="entry name" value="GGDEF"/>
    <property type="match status" value="1"/>
</dbReference>
<dbReference type="Gene3D" id="3.30.70.270">
    <property type="match status" value="1"/>
</dbReference>
<keyword evidence="5" id="KW-1185">Reference proteome</keyword>
<dbReference type="SMART" id="SM00267">
    <property type="entry name" value="GGDEF"/>
    <property type="match status" value="1"/>
</dbReference>
<proteinExistence type="predicted"/>
<keyword evidence="1" id="KW-1133">Transmembrane helix</keyword>
<dbReference type="InterPro" id="IPR035919">
    <property type="entry name" value="EAL_sf"/>
</dbReference>
<name>A8MJT4_ALKOO</name>
<feature type="domain" description="EAL" evidence="2">
    <location>
        <begin position="252"/>
        <end position="504"/>
    </location>
</feature>
<evidence type="ECO:0000256" key="1">
    <source>
        <dbReference type="SAM" id="Phobius"/>
    </source>
</evidence>
<evidence type="ECO:0000313" key="5">
    <source>
        <dbReference type="Proteomes" id="UP000000269"/>
    </source>
</evidence>
<dbReference type="RefSeq" id="WP_012160373.1">
    <property type="nucleotide sequence ID" value="NC_009922.1"/>
</dbReference>
<organism evidence="4 5">
    <name type="scientific">Alkaliphilus oremlandii (strain OhILAs)</name>
    <name type="common">Clostridium oremlandii (strain OhILAs)</name>
    <dbReference type="NCBI Taxonomy" id="350688"/>
    <lineage>
        <taxon>Bacteria</taxon>
        <taxon>Bacillati</taxon>
        <taxon>Bacillota</taxon>
        <taxon>Clostridia</taxon>
        <taxon>Peptostreptococcales</taxon>
        <taxon>Natronincolaceae</taxon>
        <taxon>Alkaliphilus</taxon>
    </lineage>
</organism>
<dbReference type="InterPro" id="IPR052155">
    <property type="entry name" value="Biofilm_reg_signaling"/>
</dbReference>
<keyword evidence="1" id="KW-0472">Membrane</keyword>
<dbReference type="Proteomes" id="UP000000269">
    <property type="component" value="Chromosome"/>
</dbReference>
<feature type="domain" description="GGDEF" evidence="3">
    <location>
        <begin position="110"/>
        <end position="243"/>
    </location>
</feature>
<dbReference type="KEGG" id="aoe:Clos_2535"/>
<dbReference type="OrthoDB" id="9762141at2"/>
<dbReference type="STRING" id="350688.Clos_2535"/>
<gene>
    <name evidence="4" type="ordered locus">Clos_2535</name>
</gene>
<sequence>MEHLRKKVLFFIAMVGLGITANHLIIQLIIKLDYVVRTDYLNAIIYSGGILWGVISTKILNAKEEHSMDSNRIPISYLEELNQKNTLTNLPNKISLEKRFEEMLGRSPKENFNILCIDVDGFKMVNDTLGYEIGDQILVRIAERLKKTINKEGELFHIRGDEFVLLIQKEDSMEKIQKLSETIIKAMAMSFVFSEKEIHLTVSVGIAGYPWGGSNLNLLLQNAHIAVQAAKESSKSKHLVYDDSMNIKMNRKLELINNLHKALEKKEFELYYQPQIDSETNEIVGLEALLRWQNPTLGRVSPAEFIPVAEETGLIIPIGDWVLKTACAQNATWQKEGYKPIPVSVNISTIQFNEPLFVDKVVTILKETTLNPKWLHLEITESVAINDATLTINVLNRLQKIGVKIALDDFGTGFSSLGYLSKFKINVLKIDSSFVQDIGEDESTITKTIIVLGKNLNMEVVAEGVETNEQLDYLKNAGCDIIQGYLFSSPLPAGQIEKMFKLAA</sequence>
<dbReference type="InterPro" id="IPR029787">
    <property type="entry name" value="Nucleotide_cyclase"/>
</dbReference>
<evidence type="ECO:0000313" key="4">
    <source>
        <dbReference type="EMBL" id="ABW20066.1"/>
    </source>
</evidence>
<dbReference type="Gene3D" id="3.20.20.450">
    <property type="entry name" value="EAL domain"/>
    <property type="match status" value="1"/>
</dbReference>
<evidence type="ECO:0000259" key="3">
    <source>
        <dbReference type="PROSITE" id="PS50887"/>
    </source>
</evidence>
<dbReference type="Pfam" id="PF00990">
    <property type="entry name" value="GGDEF"/>
    <property type="match status" value="1"/>
</dbReference>
<dbReference type="AlphaFoldDB" id="A8MJT4"/>
<dbReference type="PANTHER" id="PTHR44757:SF2">
    <property type="entry name" value="BIOFILM ARCHITECTURE MAINTENANCE PROTEIN MBAA"/>
    <property type="match status" value="1"/>
</dbReference>
<evidence type="ECO:0000259" key="2">
    <source>
        <dbReference type="PROSITE" id="PS50883"/>
    </source>
</evidence>
<dbReference type="SMART" id="SM00052">
    <property type="entry name" value="EAL"/>
    <property type="match status" value="1"/>
</dbReference>
<dbReference type="PANTHER" id="PTHR44757">
    <property type="entry name" value="DIGUANYLATE CYCLASE DGCP"/>
    <property type="match status" value="1"/>
</dbReference>
<dbReference type="InterPro" id="IPR001633">
    <property type="entry name" value="EAL_dom"/>
</dbReference>
<feature type="transmembrane region" description="Helical" evidence="1">
    <location>
        <begin position="9"/>
        <end position="30"/>
    </location>
</feature>
<protein>
    <submittedName>
        <fullName evidence="4">Diguanylate cyclase/phosphodiesterase</fullName>
    </submittedName>
</protein>
<dbReference type="NCBIfam" id="TIGR00254">
    <property type="entry name" value="GGDEF"/>
    <property type="match status" value="1"/>
</dbReference>
<dbReference type="PROSITE" id="PS50883">
    <property type="entry name" value="EAL"/>
    <property type="match status" value="1"/>
</dbReference>
<dbReference type="PROSITE" id="PS50887">
    <property type="entry name" value="GGDEF"/>
    <property type="match status" value="1"/>
</dbReference>
<dbReference type="CDD" id="cd01948">
    <property type="entry name" value="EAL"/>
    <property type="match status" value="1"/>
</dbReference>
<dbReference type="EMBL" id="CP000853">
    <property type="protein sequence ID" value="ABW20066.1"/>
    <property type="molecule type" value="Genomic_DNA"/>
</dbReference>
<accession>A8MJT4</accession>
<dbReference type="SUPFAM" id="SSF55073">
    <property type="entry name" value="Nucleotide cyclase"/>
    <property type="match status" value="1"/>
</dbReference>
<dbReference type="FunFam" id="3.20.20.450:FF:000001">
    <property type="entry name" value="Cyclic di-GMP phosphodiesterase yahA"/>
    <property type="match status" value="1"/>
</dbReference>
<dbReference type="Pfam" id="PF00563">
    <property type="entry name" value="EAL"/>
    <property type="match status" value="1"/>
</dbReference>
<reference evidence="5" key="1">
    <citation type="submission" date="2007-10" db="EMBL/GenBank/DDBJ databases">
        <title>Complete genome of Alkaliphilus oremlandii OhILAs.</title>
        <authorList>
            <person name="Copeland A."/>
            <person name="Lucas S."/>
            <person name="Lapidus A."/>
            <person name="Barry K."/>
            <person name="Detter J.C."/>
            <person name="Glavina del Rio T."/>
            <person name="Hammon N."/>
            <person name="Israni S."/>
            <person name="Dalin E."/>
            <person name="Tice H."/>
            <person name="Pitluck S."/>
            <person name="Chain P."/>
            <person name="Malfatti S."/>
            <person name="Shin M."/>
            <person name="Vergez L."/>
            <person name="Schmutz J."/>
            <person name="Larimer F."/>
            <person name="Land M."/>
            <person name="Hauser L."/>
            <person name="Kyrpides N."/>
            <person name="Mikhailova N."/>
            <person name="Stolz J.F."/>
            <person name="Dawson A."/>
            <person name="Fisher E."/>
            <person name="Crable B."/>
            <person name="Perera E."/>
            <person name="Lisak J."/>
            <person name="Ranganathan M."/>
            <person name="Basu P."/>
            <person name="Richardson P."/>
        </authorList>
    </citation>
    <scope>NUCLEOTIDE SEQUENCE [LARGE SCALE GENOMIC DNA]</scope>
    <source>
        <strain evidence="5">OhILAs</strain>
    </source>
</reference>
<keyword evidence="1" id="KW-0812">Transmembrane</keyword>
<dbReference type="InterPro" id="IPR000160">
    <property type="entry name" value="GGDEF_dom"/>
</dbReference>